<dbReference type="EMBL" id="JANPWB010000006">
    <property type="protein sequence ID" value="KAJ1179882.1"/>
    <property type="molecule type" value="Genomic_DNA"/>
</dbReference>
<organism evidence="1 2">
    <name type="scientific">Pleurodeles waltl</name>
    <name type="common">Iberian ribbed newt</name>
    <dbReference type="NCBI Taxonomy" id="8319"/>
    <lineage>
        <taxon>Eukaryota</taxon>
        <taxon>Metazoa</taxon>
        <taxon>Chordata</taxon>
        <taxon>Craniata</taxon>
        <taxon>Vertebrata</taxon>
        <taxon>Euteleostomi</taxon>
        <taxon>Amphibia</taxon>
        <taxon>Batrachia</taxon>
        <taxon>Caudata</taxon>
        <taxon>Salamandroidea</taxon>
        <taxon>Salamandridae</taxon>
        <taxon>Pleurodelinae</taxon>
        <taxon>Pleurodeles</taxon>
    </lineage>
</organism>
<accession>A0AAV7TWB9</accession>
<reference evidence="1" key="1">
    <citation type="journal article" date="2022" name="bioRxiv">
        <title>Sequencing and chromosome-scale assembly of the giantPleurodeles waltlgenome.</title>
        <authorList>
            <person name="Brown T."/>
            <person name="Elewa A."/>
            <person name="Iarovenko S."/>
            <person name="Subramanian E."/>
            <person name="Araus A.J."/>
            <person name="Petzold A."/>
            <person name="Susuki M."/>
            <person name="Suzuki K.-i.T."/>
            <person name="Hayashi T."/>
            <person name="Toyoda A."/>
            <person name="Oliveira C."/>
            <person name="Osipova E."/>
            <person name="Leigh N.D."/>
            <person name="Simon A."/>
            <person name="Yun M.H."/>
        </authorList>
    </citation>
    <scope>NUCLEOTIDE SEQUENCE</scope>
    <source>
        <strain evidence="1">20211129_DDA</strain>
        <tissue evidence="1">Liver</tissue>
    </source>
</reference>
<dbReference type="Proteomes" id="UP001066276">
    <property type="component" value="Chromosome 3_2"/>
</dbReference>
<proteinExistence type="predicted"/>
<keyword evidence="2" id="KW-1185">Reference proteome</keyword>
<dbReference type="AlphaFoldDB" id="A0AAV7TWB9"/>
<sequence length="78" mass="8680">MPLSDACSPSPHCTRNYATSDPVTPRYPTSHTGLFSHFAKVLYLGVCVTPYPAPLALDCWERLRHDVVLSPHRSILCL</sequence>
<evidence type="ECO:0000313" key="1">
    <source>
        <dbReference type="EMBL" id="KAJ1179882.1"/>
    </source>
</evidence>
<protein>
    <submittedName>
        <fullName evidence="1">Uncharacterized protein</fullName>
    </submittedName>
</protein>
<gene>
    <name evidence="1" type="ORF">NDU88_005114</name>
</gene>
<comment type="caution">
    <text evidence="1">The sequence shown here is derived from an EMBL/GenBank/DDBJ whole genome shotgun (WGS) entry which is preliminary data.</text>
</comment>
<evidence type="ECO:0000313" key="2">
    <source>
        <dbReference type="Proteomes" id="UP001066276"/>
    </source>
</evidence>
<name>A0AAV7TWB9_PLEWA</name>